<dbReference type="Gene3D" id="2.40.170.20">
    <property type="entry name" value="TonB-dependent receptor, beta-barrel domain"/>
    <property type="match status" value="1"/>
</dbReference>
<dbReference type="SUPFAM" id="SSF56935">
    <property type="entry name" value="Porins"/>
    <property type="match status" value="1"/>
</dbReference>
<comment type="caution">
    <text evidence="13">The sequence shown here is derived from an EMBL/GenBank/DDBJ whole genome shotgun (WGS) entry which is preliminary data.</text>
</comment>
<dbReference type="CDD" id="cd01347">
    <property type="entry name" value="ligand_gated_channel"/>
    <property type="match status" value="1"/>
</dbReference>
<evidence type="ECO:0000256" key="4">
    <source>
        <dbReference type="ARBA" id="ARBA00022692"/>
    </source>
</evidence>
<keyword evidence="13" id="KW-0675">Receptor</keyword>
<dbReference type="GeneID" id="84650609"/>
<evidence type="ECO:0000256" key="8">
    <source>
        <dbReference type="PROSITE-ProRule" id="PRU01360"/>
    </source>
</evidence>
<dbReference type="InterPro" id="IPR036942">
    <property type="entry name" value="Beta-barrel_TonB_sf"/>
</dbReference>
<proteinExistence type="inferred from homology"/>
<dbReference type="RefSeq" id="WP_019975957.1">
    <property type="nucleotide sequence ID" value="NZ_BJXC01000006.1"/>
</dbReference>
<dbReference type="PANTHER" id="PTHR40980:SF4">
    <property type="entry name" value="TONB-DEPENDENT RECEPTOR-LIKE BETA-BARREL DOMAIN-CONTAINING PROTEIN"/>
    <property type="match status" value="1"/>
</dbReference>
<feature type="domain" description="TonB-dependent receptor plug" evidence="12">
    <location>
        <begin position="127"/>
        <end position="231"/>
    </location>
</feature>
<name>A0A511NF26_9FLAO</name>
<evidence type="ECO:0000313" key="13">
    <source>
        <dbReference type="EMBL" id="GEM51395.1"/>
    </source>
</evidence>
<keyword evidence="3 8" id="KW-1134">Transmembrane beta strand</keyword>
<dbReference type="PROSITE" id="PS52016">
    <property type="entry name" value="TONB_DEPENDENT_REC_3"/>
    <property type="match status" value="1"/>
</dbReference>
<dbReference type="OrthoDB" id="8727862at2"/>
<reference evidence="13 14" key="1">
    <citation type="submission" date="2019-07" db="EMBL/GenBank/DDBJ databases">
        <title>Whole genome shotgun sequence of Empedobacter brevis NBRC 14943.</title>
        <authorList>
            <person name="Hosoyama A."/>
            <person name="Uohara A."/>
            <person name="Ohji S."/>
            <person name="Ichikawa N."/>
        </authorList>
    </citation>
    <scope>NUCLEOTIDE SEQUENCE [LARGE SCALE GENOMIC DNA]</scope>
    <source>
        <strain evidence="13 14">NBRC 14943</strain>
    </source>
</reference>
<dbReference type="InterPro" id="IPR037066">
    <property type="entry name" value="Plug_dom_sf"/>
</dbReference>
<feature type="signal peptide" evidence="10">
    <location>
        <begin position="1"/>
        <end position="19"/>
    </location>
</feature>
<keyword evidence="6 8" id="KW-0472">Membrane</keyword>
<dbReference type="Pfam" id="PF00593">
    <property type="entry name" value="TonB_dep_Rec_b-barrel"/>
    <property type="match status" value="1"/>
</dbReference>
<evidence type="ECO:0000256" key="2">
    <source>
        <dbReference type="ARBA" id="ARBA00022448"/>
    </source>
</evidence>
<dbReference type="InterPro" id="IPR039426">
    <property type="entry name" value="TonB-dep_rcpt-like"/>
</dbReference>
<dbReference type="InterPro" id="IPR000531">
    <property type="entry name" value="Beta-barrel_TonB"/>
</dbReference>
<evidence type="ECO:0000256" key="3">
    <source>
        <dbReference type="ARBA" id="ARBA00022452"/>
    </source>
</evidence>
<dbReference type="Pfam" id="PF13715">
    <property type="entry name" value="CarbopepD_reg_2"/>
    <property type="match status" value="1"/>
</dbReference>
<keyword evidence="14" id="KW-1185">Reference proteome</keyword>
<dbReference type="Gene3D" id="2.170.130.10">
    <property type="entry name" value="TonB-dependent receptor, plug domain"/>
    <property type="match status" value="1"/>
</dbReference>
<keyword evidence="10" id="KW-0732">Signal</keyword>
<dbReference type="STRING" id="1218108.GCA_000382425_02484"/>
<keyword evidence="4 8" id="KW-0812">Transmembrane</keyword>
<feature type="chain" id="PRO_5021960396" evidence="10">
    <location>
        <begin position="20"/>
        <end position="937"/>
    </location>
</feature>
<dbReference type="EMBL" id="BJXC01000006">
    <property type="protein sequence ID" value="GEM51395.1"/>
    <property type="molecule type" value="Genomic_DNA"/>
</dbReference>
<sequence length="937" mass="106734">MIKNLLKLSLFLLGPITFAQSGVISGKVVDQNDQFSLPGATLRIENTNKYTVSDQNGNYQFLNLPTGIYSVSIDYLGYETSTQEIEVKDNQTAVIDFSLSSGLNELSEVVIIGDYLKGQAKALNQQKNSGNITNIISSDQVGRFPDANVGDALKRVPGITMQNDQGEARNIIIRGLSPELNSVMLNGDRIPSAEGDNRNVQMDLIPSDMISTIEVNKTLTPDMDADAIGGAVNLITRAVPNKERISFTASGGYAPIREKGLYNTAFIYGNRFFDHKLGIVASGSYQVQNFGSDNIEAVWEKGVNDEFYVSEMDIRKYDVQRVRRSLSLSSDFKFNENHRIDLTAIYNWRDDRENRFRTRYRDIKQELDANGNYVYTGEIRRETKGGIDNSRNKNRRLEDQRVYNISLRGEHLLSPKLDMDWGVSYSKASEDRPNERYIDFRQKNVQLNEDLSDGNYPFVSTVEPDYPNNYSVRQISQNFNYTEETEFGAKLNFRVPFSVIANQKGRLRFGGRLRIKDKERNNIFYSYKAINGIGNLGQIPNIFFNGDGYNPGIKYVPGYFPSNGFLGGLDLNNPNLFEATLEPSEYLSLNYKAKERISAGYIRWDQDLSNQTSLIAGIRFENTNIEYTGNYIENEEDLVGEISHKNNYLNVLPSVTLKHKFTDDFILRTAFTTSLARPNYYSLAPFVNAIREDSEIFAGNPDLKSTYALNFDVMAENYFDNIGIISGGFFYKKLNDFIYTYRNTRFSSSDFDALFPNVANPIPTSETWQLTQARNGDHVNVWGFEVAIQRQLDFIPGQFFKNLGIYLNYTYTDSKAKGITNEDGDVRNDLDLPKTAPHMFNASLAWENKKFSVRVSMNYTAAYLDEIGGSAEEDTYYDQQLFLDANASYKFTKNLRLFAEANNLTNQPLRYYQGISSRMKQLEFYQPRFTMGLKFDF</sequence>
<keyword evidence="2 8" id="KW-0813">Transport</keyword>
<evidence type="ECO:0000259" key="12">
    <source>
        <dbReference type="Pfam" id="PF07715"/>
    </source>
</evidence>
<dbReference type="InterPro" id="IPR008969">
    <property type="entry name" value="CarboxyPept-like_regulatory"/>
</dbReference>
<comment type="subcellular location">
    <subcellularLocation>
        <location evidence="1 8">Cell outer membrane</location>
        <topology evidence="1 8">Multi-pass membrane protein</topology>
    </subcellularLocation>
</comment>
<dbReference type="GO" id="GO:0009279">
    <property type="term" value="C:cell outer membrane"/>
    <property type="evidence" value="ECO:0007669"/>
    <property type="project" value="UniProtKB-SubCell"/>
</dbReference>
<dbReference type="Proteomes" id="UP000321245">
    <property type="component" value="Unassembled WGS sequence"/>
</dbReference>
<keyword evidence="7 8" id="KW-0998">Cell outer membrane</keyword>
<evidence type="ECO:0000256" key="10">
    <source>
        <dbReference type="SAM" id="SignalP"/>
    </source>
</evidence>
<evidence type="ECO:0000256" key="1">
    <source>
        <dbReference type="ARBA" id="ARBA00004571"/>
    </source>
</evidence>
<keyword evidence="5 9" id="KW-0798">TonB box</keyword>
<dbReference type="NCBIfam" id="TIGR01782">
    <property type="entry name" value="TonB-Xanth-Caul"/>
    <property type="match status" value="1"/>
</dbReference>
<dbReference type="InterPro" id="IPR012910">
    <property type="entry name" value="Plug_dom"/>
</dbReference>
<dbReference type="SUPFAM" id="SSF49464">
    <property type="entry name" value="Carboxypeptidase regulatory domain-like"/>
    <property type="match status" value="1"/>
</dbReference>
<dbReference type="AlphaFoldDB" id="A0A511NF26"/>
<evidence type="ECO:0000256" key="9">
    <source>
        <dbReference type="RuleBase" id="RU003357"/>
    </source>
</evidence>
<protein>
    <submittedName>
        <fullName evidence="13">TonB-dependent receptor</fullName>
    </submittedName>
</protein>
<feature type="domain" description="TonB-dependent receptor-like beta-barrel" evidence="11">
    <location>
        <begin position="350"/>
        <end position="904"/>
    </location>
</feature>
<dbReference type="Pfam" id="PF07715">
    <property type="entry name" value="Plug"/>
    <property type="match status" value="1"/>
</dbReference>
<evidence type="ECO:0000313" key="14">
    <source>
        <dbReference type="Proteomes" id="UP000321245"/>
    </source>
</evidence>
<evidence type="ECO:0000256" key="7">
    <source>
        <dbReference type="ARBA" id="ARBA00023237"/>
    </source>
</evidence>
<evidence type="ECO:0000259" key="11">
    <source>
        <dbReference type="Pfam" id="PF00593"/>
    </source>
</evidence>
<comment type="similarity">
    <text evidence="8 9">Belongs to the TonB-dependent receptor family.</text>
</comment>
<evidence type="ECO:0000256" key="6">
    <source>
        <dbReference type="ARBA" id="ARBA00023136"/>
    </source>
</evidence>
<dbReference type="InterPro" id="IPR010104">
    <property type="entry name" value="TonB_rcpt_bac"/>
</dbReference>
<accession>A0A511NF26</accession>
<organism evidence="13 14">
    <name type="scientific">Empedobacter brevis NBRC 14943 = ATCC 43319</name>
    <dbReference type="NCBI Taxonomy" id="1218108"/>
    <lineage>
        <taxon>Bacteria</taxon>
        <taxon>Pseudomonadati</taxon>
        <taxon>Bacteroidota</taxon>
        <taxon>Flavobacteriia</taxon>
        <taxon>Flavobacteriales</taxon>
        <taxon>Weeksellaceae</taxon>
        <taxon>Empedobacter</taxon>
    </lineage>
</organism>
<evidence type="ECO:0000256" key="5">
    <source>
        <dbReference type="ARBA" id="ARBA00023077"/>
    </source>
</evidence>
<gene>
    <name evidence="13" type="ORF">EB1_11850</name>
</gene>
<dbReference type="PANTHER" id="PTHR40980">
    <property type="entry name" value="PLUG DOMAIN-CONTAINING PROTEIN"/>
    <property type="match status" value="1"/>
</dbReference>
<dbReference type="Gene3D" id="2.60.40.1120">
    <property type="entry name" value="Carboxypeptidase-like, regulatory domain"/>
    <property type="match status" value="1"/>
</dbReference>